<organism evidence="10 11">
    <name type="scientific">Ascosphaera apis ARSEF 7405</name>
    <dbReference type="NCBI Taxonomy" id="392613"/>
    <lineage>
        <taxon>Eukaryota</taxon>
        <taxon>Fungi</taxon>
        <taxon>Dikarya</taxon>
        <taxon>Ascomycota</taxon>
        <taxon>Pezizomycotina</taxon>
        <taxon>Eurotiomycetes</taxon>
        <taxon>Eurotiomycetidae</taxon>
        <taxon>Onygenales</taxon>
        <taxon>Ascosphaeraceae</taxon>
        <taxon>Ascosphaera</taxon>
    </lineage>
</organism>
<evidence type="ECO:0000256" key="6">
    <source>
        <dbReference type="ARBA" id="ARBA00042129"/>
    </source>
</evidence>
<dbReference type="SMART" id="SM00440">
    <property type="entry name" value="ZnF_C2C2"/>
    <property type="match status" value="1"/>
</dbReference>
<dbReference type="PANTHER" id="PTHR11239:SF1">
    <property type="entry name" value="DNA-DIRECTED RNA POLYMERASE II SUBUNIT RPB9"/>
    <property type="match status" value="1"/>
</dbReference>
<dbReference type="OrthoDB" id="282270at2759"/>
<evidence type="ECO:0000313" key="11">
    <source>
        <dbReference type="Proteomes" id="UP000242877"/>
    </source>
</evidence>
<comment type="subunit">
    <text evidence="1">Component of the RNA polymerase II (Pol II) complex consisting of 12 subunits.</text>
</comment>
<evidence type="ECO:0000313" key="10">
    <source>
        <dbReference type="EMBL" id="KZZ88097.1"/>
    </source>
</evidence>
<dbReference type="Pfam" id="PF01096">
    <property type="entry name" value="Zn_ribbon_TFIIS"/>
    <property type="match status" value="1"/>
</dbReference>
<dbReference type="GO" id="GO:0003676">
    <property type="term" value="F:nucleic acid binding"/>
    <property type="evidence" value="ECO:0007669"/>
    <property type="project" value="InterPro"/>
</dbReference>
<accession>A0A167VWD2</accession>
<gene>
    <name evidence="10" type="ORF">AAP_05157</name>
</gene>
<dbReference type="GO" id="GO:0001193">
    <property type="term" value="P:maintenance of transcriptional fidelity during transcription elongation by RNA polymerase II"/>
    <property type="evidence" value="ECO:0007669"/>
    <property type="project" value="TreeGrafter"/>
</dbReference>
<comment type="caution">
    <text evidence="10">The sequence shown here is derived from an EMBL/GenBank/DDBJ whole genome shotgun (WGS) entry which is preliminary data.</text>
</comment>
<feature type="compositionally biased region" description="Basic and acidic residues" evidence="8">
    <location>
        <begin position="147"/>
        <end position="169"/>
    </location>
</feature>
<sequence>MSSSSPYPLQDYDESAFQATDIISNEPVIHESDTLTYFRFCHECSNLLYPKVDPESQTLLDFCQTCHTTQAAVSNCVFQNKVNSMLGATAGFTKDVASDPTLPRSRTKCPRCPSQESVYFQSQLRTADIGMRLYYVCCECGTVFEAPEKSKEEKRQEEEKRRIRKENRERKKKGLPLLDEKTGDVVVDGPDLNPPPF</sequence>
<evidence type="ECO:0000259" key="9">
    <source>
        <dbReference type="PROSITE" id="PS51133"/>
    </source>
</evidence>
<dbReference type="GO" id="GO:0003899">
    <property type="term" value="F:DNA-directed RNA polymerase activity"/>
    <property type="evidence" value="ECO:0007669"/>
    <property type="project" value="InterPro"/>
</dbReference>
<dbReference type="InterPro" id="IPR034012">
    <property type="entry name" value="Zn_ribbon_RPB9_C"/>
</dbReference>
<evidence type="ECO:0000256" key="7">
    <source>
        <dbReference type="PROSITE-ProRule" id="PRU00472"/>
    </source>
</evidence>
<dbReference type="InterPro" id="IPR012164">
    <property type="entry name" value="Rpa12/Rpb9/Rpc10/TFS"/>
</dbReference>
<protein>
    <recommendedName>
        <fullName evidence="2">DNA-directed RNA polymerase II subunit RPB9</fullName>
    </recommendedName>
    <alternativeName>
        <fullName evidence="6">DNA-directed RNA polymerase II subunit 9</fullName>
    </alternativeName>
</protein>
<keyword evidence="11" id="KW-1185">Reference proteome</keyword>
<dbReference type="GO" id="GO:0006283">
    <property type="term" value="P:transcription-coupled nucleotide-excision repair"/>
    <property type="evidence" value="ECO:0007669"/>
    <property type="project" value="TreeGrafter"/>
</dbReference>
<dbReference type="VEuPathDB" id="FungiDB:AAP_05157"/>
<dbReference type="GO" id="GO:0008270">
    <property type="term" value="F:zinc ion binding"/>
    <property type="evidence" value="ECO:0007669"/>
    <property type="project" value="UniProtKB-KW"/>
</dbReference>
<evidence type="ECO:0000256" key="5">
    <source>
        <dbReference type="ARBA" id="ARBA00022833"/>
    </source>
</evidence>
<evidence type="ECO:0000256" key="1">
    <source>
        <dbReference type="ARBA" id="ARBA00011730"/>
    </source>
</evidence>
<dbReference type="Proteomes" id="UP000242877">
    <property type="component" value="Unassembled WGS sequence"/>
</dbReference>
<evidence type="ECO:0000256" key="2">
    <source>
        <dbReference type="ARBA" id="ARBA00015926"/>
    </source>
</evidence>
<name>A0A167VWD2_9EURO</name>
<dbReference type="GO" id="GO:0005665">
    <property type="term" value="C:RNA polymerase II, core complex"/>
    <property type="evidence" value="ECO:0007669"/>
    <property type="project" value="TreeGrafter"/>
</dbReference>
<dbReference type="EMBL" id="AZGZ01000028">
    <property type="protein sequence ID" value="KZZ88097.1"/>
    <property type="molecule type" value="Genomic_DNA"/>
</dbReference>
<dbReference type="InterPro" id="IPR001222">
    <property type="entry name" value="Znf_TFIIS"/>
</dbReference>
<evidence type="ECO:0000256" key="3">
    <source>
        <dbReference type="ARBA" id="ARBA00022723"/>
    </source>
</evidence>
<dbReference type="Gene3D" id="2.20.25.10">
    <property type="match status" value="2"/>
</dbReference>
<proteinExistence type="predicted"/>
<dbReference type="CDD" id="cd10508">
    <property type="entry name" value="Zn-ribbon_RPB9"/>
    <property type="match status" value="1"/>
</dbReference>
<feature type="domain" description="TFIIS-type" evidence="9">
    <location>
        <begin position="105"/>
        <end position="145"/>
    </location>
</feature>
<keyword evidence="5" id="KW-0862">Zinc</keyword>
<reference evidence="10 11" key="1">
    <citation type="journal article" date="2016" name="Genome Biol. Evol.">
        <title>Divergent and convergent evolution of fungal pathogenicity.</title>
        <authorList>
            <person name="Shang Y."/>
            <person name="Xiao G."/>
            <person name="Zheng P."/>
            <person name="Cen K."/>
            <person name="Zhan S."/>
            <person name="Wang C."/>
        </authorList>
    </citation>
    <scope>NUCLEOTIDE SEQUENCE [LARGE SCALE GENOMIC DNA]</scope>
    <source>
        <strain evidence="10 11">ARSEF 7405</strain>
    </source>
</reference>
<dbReference type="GO" id="GO:0006367">
    <property type="term" value="P:transcription initiation at RNA polymerase II promoter"/>
    <property type="evidence" value="ECO:0007669"/>
    <property type="project" value="TreeGrafter"/>
</dbReference>
<dbReference type="PANTHER" id="PTHR11239">
    <property type="entry name" value="DNA-DIRECTED RNA POLYMERASE"/>
    <property type="match status" value="1"/>
</dbReference>
<dbReference type="PROSITE" id="PS51133">
    <property type="entry name" value="ZF_TFIIS_2"/>
    <property type="match status" value="1"/>
</dbReference>
<dbReference type="SUPFAM" id="SSF57783">
    <property type="entry name" value="Zinc beta-ribbon"/>
    <property type="match status" value="2"/>
</dbReference>
<keyword evidence="3" id="KW-0479">Metal-binding</keyword>
<evidence type="ECO:0000256" key="8">
    <source>
        <dbReference type="SAM" id="MobiDB-lite"/>
    </source>
</evidence>
<dbReference type="AlphaFoldDB" id="A0A167VWD2"/>
<evidence type="ECO:0000256" key="4">
    <source>
        <dbReference type="ARBA" id="ARBA00022771"/>
    </source>
</evidence>
<feature type="region of interest" description="Disordered" evidence="8">
    <location>
        <begin position="147"/>
        <end position="197"/>
    </location>
</feature>
<keyword evidence="4 7" id="KW-0863">Zinc-finger</keyword>